<reference evidence="3 4" key="1">
    <citation type="submission" date="2020-04" db="EMBL/GenBank/DDBJ databases">
        <authorList>
            <consortium name="Desulfovibrio sp. FSS-1 genome sequencing consortium"/>
            <person name="Shimoshige H."/>
            <person name="Kobayashi H."/>
            <person name="Maekawa T."/>
        </authorList>
    </citation>
    <scope>NUCLEOTIDE SEQUENCE [LARGE SCALE GENOMIC DNA]</scope>
    <source>
        <strain evidence="3 4">SIID29052-01</strain>
    </source>
</reference>
<dbReference type="AlphaFoldDB" id="A0A6V8LTG6"/>
<dbReference type="RefSeq" id="WP_173086904.1">
    <property type="nucleotide sequence ID" value="NZ_BLTE01000022.1"/>
</dbReference>
<dbReference type="EMBL" id="BLTE01000022">
    <property type="protein sequence ID" value="GFK95762.1"/>
    <property type="molecule type" value="Genomic_DNA"/>
</dbReference>
<evidence type="ECO:0000313" key="3">
    <source>
        <dbReference type="EMBL" id="GFK95762.1"/>
    </source>
</evidence>
<protein>
    <recommendedName>
        <fullName evidence="5">DUF1566 domain-containing protein</fullName>
    </recommendedName>
</protein>
<evidence type="ECO:0000256" key="2">
    <source>
        <dbReference type="SAM" id="SignalP"/>
    </source>
</evidence>
<reference evidence="3 4" key="2">
    <citation type="submission" date="2020-05" db="EMBL/GenBank/DDBJ databases">
        <title>Draft genome sequence of Desulfovibrio sp. strainFSS-1.</title>
        <authorList>
            <person name="Shimoshige H."/>
            <person name="Kobayashi H."/>
            <person name="Maekawa T."/>
        </authorList>
    </citation>
    <scope>NUCLEOTIDE SEQUENCE [LARGE SCALE GENOMIC DNA]</scope>
    <source>
        <strain evidence="3 4">SIID29052-01</strain>
    </source>
</reference>
<keyword evidence="2" id="KW-0732">Signal</keyword>
<proteinExistence type="predicted"/>
<evidence type="ECO:0000256" key="1">
    <source>
        <dbReference type="SAM" id="MobiDB-lite"/>
    </source>
</evidence>
<organism evidence="3 4">
    <name type="scientific">Fundidesulfovibrio magnetotacticus</name>
    <dbReference type="NCBI Taxonomy" id="2730080"/>
    <lineage>
        <taxon>Bacteria</taxon>
        <taxon>Pseudomonadati</taxon>
        <taxon>Thermodesulfobacteriota</taxon>
        <taxon>Desulfovibrionia</taxon>
        <taxon>Desulfovibrionales</taxon>
        <taxon>Desulfovibrionaceae</taxon>
        <taxon>Fundidesulfovibrio</taxon>
    </lineage>
</organism>
<feature type="chain" id="PRO_5028922775" description="DUF1566 domain-containing protein" evidence="2">
    <location>
        <begin position="21"/>
        <end position="335"/>
    </location>
</feature>
<sequence>MTFRTTASILAMAAFVLLHANCVLCQATLPEEYLKKPTPQQPAAAQGVKHRIAREPSSDESGGRFTVSADNILHDARTGLQWTAGQDVDTSWGSACAWATGLNLDGGGWSLPTREQLRTLAALGMASAKMPQPRTPLFGWASQGKIAWTRESHQDATVYAINLASPDEALARQENASKDFRALAVRAAGSQPPSPTGPAATSAQAQCTPDKGLETAVSIGQIRFSASGRATADTRNRFYKDQFRTGETRFIIAEAQVIPAQGARFGLPLVLTFVCAQEDGSYKATATVNNPLPPSAVYMSQAFGSDQPGRWQQGIYRVTVFNGNKELASASFTVR</sequence>
<name>A0A6V8LTG6_9BACT</name>
<evidence type="ECO:0000313" key="4">
    <source>
        <dbReference type="Proteomes" id="UP000494245"/>
    </source>
</evidence>
<keyword evidence="4" id="KW-1185">Reference proteome</keyword>
<gene>
    <name evidence="3" type="ORF">NNJEOMEG_03630</name>
</gene>
<feature type="region of interest" description="Disordered" evidence="1">
    <location>
        <begin position="188"/>
        <end position="208"/>
    </location>
</feature>
<comment type="caution">
    <text evidence="3">The sequence shown here is derived from an EMBL/GenBank/DDBJ whole genome shotgun (WGS) entry which is preliminary data.</text>
</comment>
<feature type="signal peptide" evidence="2">
    <location>
        <begin position="1"/>
        <end position="20"/>
    </location>
</feature>
<feature type="region of interest" description="Disordered" evidence="1">
    <location>
        <begin position="37"/>
        <end position="64"/>
    </location>
</feature>
<evidence type="ECO:0008006" key="5">
    <source>
        <dbReference type="Google" id="ProtNLM"/>
    </source>
</evidence>
<accession>A0A6V8LTG6</accession>
<feature type="compositionally biased region" description="Low complexity" evidence="1">
    <location>
        <begin position="188"/>
        <end position="206"/>
    </location>
</feature>
<dbReference type="Proteomes" id="UP000494245">
    <property type="component" value="Unassembled WGS sequence"/>
</dbReference>